<proteinExistence type="predicted"/>
<keyword evidence="2" id="KW-1185">Reference proteome</keyword>
<evidence type="ECO:0000313" key="2">
    <source>
        <dbReference type="Proteomes" id="UP001057402"/>
    </source>
</evidence>
<sequence length="398" mass="45319">MPFTNPYDDIMEAEVIIRKYEQKDRDKLAKLEKRCRTSSVDGVTLSEKTQGDPLCRIRCYPVHVMLVAEMCKTQEIIGVVQGCIKSMGTGNVRSCLTLGCLLGLRVSPRHRRMGIGSRLINSVEDWMMQNGATSSLLATEKTNTAAVNLFTVRSYYTVIGPLTIHIRGTGFPFKVSSQDTKIEKLHIDDAISFYNNKLPEKHLYPMDVDMILKEKLSLGTWICYFRDDECVYNVKKDKFEDFSSRTQGSWIVFSIWNTCKSYLLQMKKSFPSNRRQNLCLGSGRVLSCLKLKTTEPVEEPFGFLLLYGLHGEGPRLVELMRSVWKFAEKVARTIKHCKAITTELADADPLREHLPFDSCTTCIDDLWCLKHLGDRSGENHSPMIKGPMGNVFIDPRDF</sequence>
<protein>
    <submittedName>
        <fullName evidence="1">Uncharacterized protein</fullName>
    </submittedName>
</protein>
<reference evidence="2" key="1">
    <citation type="journal article" date="2023" name="Front. Plant Sci.">
        <title>Chromosomal-level genome assembly of Melastoma candidum provides insights into trichome evolution.</title>
        <authorList>
            <person name="Zhong Y."/>
            <person name="Wu W."/>
            <person name="Sun C."/>
            <person name="Zou P."/>
            <person name="Liu Y."/>
            <person name="Dai S."/>
            <person name="Zhou R."/>
        </authorList>
    </citation>
    <scope>NUCLEOTIDE SEQUENCE [LARGE SCALE GENOMIC DNA]</scope>
</reference>
<gene>
    <name evidence="1" type="ORF">MLD38_023598</name>
</gene>
<accession>A0ACB9NR21</accession>
<comment type="caution">
    <text evidence="1">The sequence shown here is derived from an EMBL/GenBank/DDBJ whole genome shotgun (WGS) entry which is preliminary data.</text>
</comment>
<name>A0ACB9NR21_9MYRT</name>
<evidence type="ECO:0000313" key="1">
    <source>
        <dbReference type="EMBL" id="KAI4338553.1"/>
    </source>
</evidence>
<dbReference type="Proteomes" id="UP001057402">
    <property type="component" value="Chromosome 7"/>
</dbReference>
<organism evidence="1 2">
    <name type="scientific">Melastoma candidum</name>
    <dbReference type="NCBI Taxonomy" id="119954"/>
    <lineage>
        <taxon>Eukaryota</taxon>
        <taxon>Viridiplantae</taxon>
        <taxon>Streptophyta</taxon>
        <taxon>Embryophyta</taxon>
        <taxon>Tracheophyta</taxon>
        <taxon>Spermatophyta</taxon>
        <taxon>Magnoliopsida</taxon>
        <taxon>eudicotyledons</taxon>
        <taxon>Gunneridae</taxon>
        <taxon>Pentapetalae</taxon>
        <taxon>rosids</taxon>
        <taxon>malvids</taxon>
        <taxon>Myrtales</taxon>
        <taxon>Melastomataceae</taxon>
        <taxon>Melastomatoideae</taxon>
        <taxon>Melastomateae</taxon>
        <taxon>Melastoma</taxon>
    </lineage>
</organism>
<dbReference type="EMBL" id="CM042886">
    <property type="protein sequence ID" value="KAI4338553.1"/>
    <property type="molecule type" value="Genomic_DNA"/>
</dbReference>